<dbReference type="AlphaFoldDB" id="A0AAE0JI18"/>
<evidence type="ECO:0000313" key="2">
    <source>
        <dbReference type="EMBL" id="KAK3347854.1"/>
    </source>
</evidence>
<feature type="compositionally biased region" description="Low complexity" evidence="1">
    <location>
        <begin position="134"/>
        <end position="146"/>
    </location>
</feature>
<feature type="compositionally biased region" description="Basic and acidic residues" evidence="1">
    <location>
        <begin position="39"/>
        <end position="56"/>
    </location>
</feature>
<dbReference type="RefSeq" id="XP_062682936.1">
    <property type="nucleotide sequence ID" value="XM_062821186.1"/>
</dbReference>
<evidence type="ECO:0000313" key="3">
    <source>
        <dbReference type="Proteomes" id="UP001278500"/>
    </source>
</evidence>
<evidence type="ECO:0000256" key="1">
    <source>
        <dbReference type="SAM" id="MobiDB-lite"/>
    </source>
</evidence>
<gene>
    <name evidence="2" type="ORF">B0H65DRAFT_157795</name>
</gene>
<accession>A0AAE0JI18</accession>
<feature type="compositionally biased region" description="Basic and acidic residues" evidence="1">
    <location>
        <begin position="79"/>
        <end position="113"/>
    </location>
</feature>
<dbReference type="Proteomes" id="UP001278500">
    <property type="component" value="Unassembled WGS sequence"/>
</dbReference>
<sequence length="208" mass="22461">MSDYDDDYGYDDYDDYDGGYDDGGYDDGGYDDGGYDYGDYDHGGYEDHGAHDHDSHDAGEDAVAVEYTGFAVIEEVEGGHDHGSAVDGGGHEDHTGYAEYAHSDDGYQSDHDQALSYGVISGGPSYVQDHDDYPASYSPSQYAPSARGASQPSSAPRGLMVDSQSHGGSYSHRPSSRSSGVHYNGNYHGPGTWNYEEQSLRNHSAGYR</sequence>
<feature type="compositionally biased region" description="Low complexity" evidence="1">
    <location>
        <begin position="165"/>
        <end position="180"/>
    </location>
</feature>
<dbReference type="EMBL" id="JAUEPP010000003">
    <property type="protein sequence ID" value="KAK3347854.1"/>
    <property type="molecule type" value="Genomic_DNA"/>
</dbReference>
<name>A0AAE0JI18_9PEZI</name>
<feature type="region of interest" description="Disordered" evidence="1">
    <location>
        <begin position="1"/>
        <end position="56"/>
    </location>
</feature>
<comment type="caution">
    <text evidence="2">The sequence shown here is derived from an EMBL/GenBank/DDBJ whole genome shotgun (WGS) entry which is preliminary data.</text>
</comment>
<dbReference type="GeneID" id="87858340"/>
<reference evidence="2" key="1">
    <citation type="journal article" date="2023" name="Mol. Phylogenet. Evol.">
        <title>Genome-scale phylogeny and comparative genomics of the fungal order Sordariales.</title>
        <authorList>
            <person name="Hensen N."/>
            <person name="Bonometti L."/>
            <person name="Westerberg I."/>
            <person name="Brannstrom I.O."/>
            <person name="Guillou S."/>
            <person name="Cros-Aarteil S."/>
            <person name="Calhoun S."/>
            <person name="Haridas S."/>
            <person name="Kuo A."/>
            <person name="Mondo S."/>
            <person name="Pangilinan J."/>
            <person name="Riley R."/>
            <person name="LaButti K."/>
            <person name="Andreopoulos B."/>
            <person name="Lipzen A."/>
            <person name="Chen C."/>
            <person name="Yan M."/>
            <person name="Daum C."/>
            <person name="Ng V."/>
            <person name="Clum A."/>
            <person name="Steindorff A."/>
            <person name="Ohm R.A."/>
            <person name="Martin F."/>
            <person name="Silar P."/>
            <person name="Natvig D.O."/>
            <person name="Lalanne C."/>
            <person name="Gautier V."/>
            <person name="Ament-Velasquez S.L."/>
            <person name="Kruys A."/>
            <person name="Hutchinson M.I."/>
            <person name="Powell A.J."/>
            <person name="Barry K."/>
            <person name="Miller A.N."/>
            <person name="Grigoriev I.V."/>
            <person name="Debuchy R."/>
            <person name="Gladieux P."/>
            <person name="Hiltunen Thoren M."/>
            <person name="Johannesson H."/>
        </authorList>
    </citation>
    <scope>NUCLEOTIDE SEQUENCE</scope>
    <source>
        <strain evidence="2">CBS 560.94</strain>
    </source>
</reference>
<feature type="compositionally biased region" description="Acidic residues" evidence="1">
    <location>
        <begin position="1"/>
        <end position="34"/>
    </location>
</feature>
<organism evidence="2 3">
    <name type="scientific">Neurospora tetraspora</name>
    <dbReference type="NCBI Taxonomy" id="94610"/>
    <lineage>
        <taxon>Eukaryota</taxon>
        <taxon>Fungi</taxon>
        <taxon>Dikarya</taxon>
        <taxon>Ascomycota</taxon>
        <taxon>Pezizomycotina</taxon>
        <taxon>Sordariomycetes</taxon>
        <taxon>Sordariomycetidae</taxon>
        <taxon>Sordariales</taxon>
        <taxon>Sordariaceae</taxon>
        <taxon>Neurospora</taxon>
    </lineage>
</organism>
<feature type="region of interest" description="Disordered" evidence="1">
    <location>
        <begin position="79"/>
        <end position="208"/>
    </location>
</feature>
<keyword evidence="3" id="KW-1185">Reference proteome</keyword>
<proteinExistence type="predicted"/>
<protein>
    <submittedName>
        <fullName evidence="2">Uncharacterized protein</fullName>
    </submittedName>
</protein>
<reference evidence="2" key="2">
    <citation type="submission" date="2023-06" db="EMBL/GenBank/DDBJ databases">
        <authorList>
            <consortium name="Lawrence Berkeley National Laboratory"/>
            <person name="Haridas S."/>
            <person name="Hensen N."/>
            <person name="Bonometti L."/>
            <person name="Westerberg I."/>
            <person name="Brannstrom I.O."/>
            <person name="Guillou S."/>
            <person name="Cros-Aarteil S."/>
            <person name="Calhoun S."/>
            <person name="Kuo A."/>
            <person name="Mondo S."/>
            <person name="Pangilinan J."/>
            <person name="Riley R."/>
            <person name="Labutti K."/>
            <person name="Andreopoulos B."/>
            <person name="Lipzen A."/>
            <person name="Chen C."/>
            <person name="Yanf M."/>
            <person name="Daum C."/>
            <person name="Ng V."/>
            <person name="Clum A."/>
            <person name="Steindorff A."/>
            <person name="Ohm R."/>
            <person name="Martin F."/>
            <person name="Silar P."/>
            <person name="Natvig D."/>
            <person name="Lalanne C."/>
            <person name="Gautier V."/>
            <person name="Ament-Velasquez S.L."/>
            <person name="Kruys A."/>
            <person name="Hutchinson M.I."/>
            <person name="Powell A.J."/>
            <person name="Barry K."/>
            <person name="Miller A.N."/>
            <person name="Grigoriev I.V."/>
            <person name="Debuchy R."/>
            <person name="Gladieux P."/>
            <person name="Thoren M.H."/>
            <person name="Johannesson H."/>
        </authorList>
    </citation>
    <scope>NUCLEOTIDE SEQUENCE</scope>
    <source>
        <strain evidence="2">CBS 560.94</strain>
    </source>
</reference>